<keyword evidence="1" id="KW-0539">Nucleus</keyword>
<evidence type="ECO:0000256" key="1">
    <source>
        <dbReference type="ARBA" id="ARBA00023242"/>
    </source>
</evidence>
<organism evidence="3 4">
    <name type="scientific">Fusarium tricinctum</name>
    <dbReference type="NCBI Taxonomy" id="61284"/>
    <lineage>
        <taxon>Eukaryota</taxon>
        <taxon>Fungi</taxon>
        <taxon>Dikarya</taxon>
        <taxon>Ascomycota</taxon>
        <taxon>Pezizomycotina</taxon>
        <taxon>Sordariomycetes</taxon>
        <taxon>Hypocreomycetidae</taxon>
        <taxon>Hypocreales</taxon>
        <taxon>Nectriaceae</taxon>
        <taxon>Fusarium</taxon>
        <taxon>Fusarium tricinctum species complex</taxon>
    </lineage>
</organism>
<dbReference type="CDD" id="cd00067">
    <property type="entry name" value="GAL4"/>
    <property type="match status" value="1"/>
</dbReference>
<dbReference type="Proteomes" id="UP000813427">
    <property type="component" value="Unassembled WGS sequence"/>
</dbReference>
<dbReference type="Pfam" id="PF11951">
    <property type="entry name" value="Fungal_trans_2"/>
    <property type="match status" value="1"/>
</dbReference>
<evidence type="ECO:0000256" key="2">
    <source>
        <dbReference type="SAM" id="MobiDB-lite"/>
    </source>
</evidence>
<gene>
    <name evidence="3" type="ORF">BKA59DRAFT_488747</name>
</gene>
<reference evidence="3" key="1">
    <citation type="journal article" date="2021" name="Nat. Commun.">
        <title>Genetic determinants of endophytism in the Arabidopsis root mycobiome.</title>
        <authorList>
            <person name="Mesny F."/>
            <person name="Miyauchi S."/>
            <person name="Thiergart T."/>
            <person name="Pickel B."/>
            <person name="Atanasova L."/>
            <person name="Karlsson M."/>
            <person name="Huettel B."/>
            <person name="Barry K.W."/>
            <person name="Haridas S."/>
            <person name="Chen C."/>
            <person name="Bauer D."/>
            <person name="Andreopoulos W."/>
            <person name="Pangilinan J."/>
            <person name="LaButti K."/>
            <person name="Riley R."/>
            <person name="Lipzen A."/>
            <person name="Clum A."/>
            <person name="Drula E."/>
            <person name="Henrissat B."/>
            <person name="Kohler A."/>
            <person name="Grigoriev I.V."/>
            <person name="Martin F.M."/>
            <person name="Hacquard S."/>
        </authorList>
    </citation>
    <scope>NUCLEOTIDE SEQUENCE</scope>
    <source>
        <strain evidence="3">MPI-SDFR-AT-0068</strain>
    </source>
</reference>
<evidence type="ECO:0008006" key="5">
    <source>
        <dbReference type="Google" id="ProtNLM"/>
    </source>
</evidence>
<dbReference type="InterPro" id="IPR001138">
    <property type="entry name" value="Zn2Cys6_DnaBD"/>
</dbReference>
<dbReference type="AlphaFoldDB" id="A0A8K0W6I5"/>
<keyword evidence="4" id="KW-1185">Reference proteome</keyword>
<proteinExistence type="predicted"/>
<dbReference type="GO" id="GO:0008270">
    <property type="term" value="F:zinc ion binding"/>
    <property type="evidence" value="ECO:0007669"/>
    <property type="project" value="InterPro"/>
</dbReference>
<sequence length="396" mass="44862">MIDVNATSGASESSAPVQRRAHRKSRTGCRSCKTSRIKNRPFCKNCIRKEALCEYFDSKSRGRGCINNVKILPLSHQSPVEVEITPPISPASSNLSSNELFAGRISSPAERLLECQLLHHFLEMTQKTTDIQAAWSYWVLEQATHSPCVLNGILGISAFHLRRFNEFDKTLEAASYEYMARAIEGHRKDLKGGMNKGNTSNVAAACVIVSIHANVNGCYLADQNDHRMPHDWFMSFRRSMRLFHEASPLIENSIIGQEFKTIQPTIDKTIHPNPFSFLLYYNPTSAPANQEEMTICMPAVAYLSYIYAEMTTRKPLRFPAALSAKFVDLVRAKNPRALAISGYYFMVVKQGCQLWLIDGAPEREFDIIMRCLPRDWWSAMDWAVRVLGWVDRRAEG</sequence>
<feature type="region of interest" description="Disordered" evidence="2">
    <location>
        <begin position="1"/>
        <end position="22"/>
    </location>
</feature>
<feature type="compositionally biased region" description="Polar residues" evidence="2">
    <location>
        <begin position="1"/>
        <end position="16"/>
    </location>
</feature>
<evidence type="ECO:0000313" key="4">
    <source>
        <dbReference type="Proteomes" id="UP000813427"/>
    </source>
</evidence>
<dbReference type="InterPro" id="IPR052400">
    <property type="entry name" value="Zn2-C6_fungal_TF"/>
</dbReference>
<protein>
    <recommendedName>
        <fullName evidence="5">Zn(2)-C6 fungal-type domain-containing protein</fullName>
    </recommendedName>
</protein>
<accession>A0A8K0W6I5</accession>
<name>A0A8K0W6I5_9HYPO</name>
<comment type="caution">
    <text evidence="3">The sequence shown here is derived from an EMBL/GenBank/DDBJ whole genome shotgun (WGS) entry which is preliminary data.</text>
</comment>
<dbReference type="GO" id="GO:0000981">
    <property type="term" value="F:DNA-binding transcription factor activity, RNA polymerase II-specific"/>
    <property type="evidence" value="ECO:0007669"/>
    <property type="project" value="InterPro"/>
</dbReference>
<dbReference type="EMBL" id="JAGPXF010000009">
    <property type="protein sequence ID" value="KAH7231032.1"/>
    <property type="molecule type" value="Genomic_DNA"/>
</dbReference>
<dbReference type="OrthoDB" id="416217at2759"/>
<dbReference type="PANTHER" id="PTHR47657">
    <property type="entry name" value="STEROL REGULATORY ELEMENT-BINDING PROTEIN ECM22"/>
    <property type="match status" value="1"/>
</dbReference>
<evidence type="ECO:0000313" key="3">
    <source>
        <dbReference type="EMBL" id="KAH7231032.1"/>
    </source>
</evidence>
<dbReference type="PANTHER" id="PTHR47657:SF14">
    <property type="entry name" value="ZN(2)-C6 FUNGAL-TYPE DOMAIN-CONTAINING PROTEIN"/>
    <property type="match status" value="1"/>
</dbReference>
<dbReference type="InterPro" id="IPR021858">
    <property type="entry name" value="Fun_TF"/>
</dbReference>